<dbReference type="InterPro" id="IPR000299">
    <property type="entry name" value="FERM_domain"/>
</dbReference>
<gene>
    <name evidence="4" type="ORF">TTEB3V08_LOCUS10866</name>
</gene>
<dbReference type="CDD" id="cd14473">
    <property type="entry name" value="FERM_B-lobe"/>
    <property type="match status" value="1"/>
</dbReference>
<accession>A0A7R9P0J3</accession>
<keyword evidence="2" id="KW-0812">Transmembrane</keyword>
<dbReference type="EMBL" id="OE006977">
    <property type="protein sequence ID" value="CAD7462978.1"/>
    <property type="molecule type" value="Genomic_DNA"/>
</dbReference>
<dbReference type="Gene3D" id="1.20.80.10">
    <property type="match status" value="1"/>
</dbReference>
<protein>
    <recommendedName>
        <fullName evidence="1">FERM domain-containing protein 8</fullName>
    </recommendedName>
</protein>
<dbReference type="FunFam" id="1.20.80.10:FF:000029">
    <property type="entry name" value="Uncharacterized protein, isoform A"/>
    <property type="match status" value="1"/>
</dbReference>
<dbReference type="Gene3D" id="3.10.20.90">
    <property type="entry name" value="Phosphatidylinositol 3-kinase Catalytic Subunit, Chain A, domain 1"/>
    <property type="match status" value="1"/>
</dbReference>
<keyword evidence="2" id="KW-0472">Membrane</keyword>
<evidence type="ECO:0000256" key="1">
    <source>
        <dbReference type="ARBA" id="ARBA00039547"/>
    </source>
</evidence>
<dbReference type="Pfam" id="PF00373">
    <property type="entry name" value="FERM_M"/>
    <property type="match status" value="1"/>
</dbReference>
<dbReference type="Gene3D" id="2.30.29.30">
    <property type="entry name" value="Pleckstrin-homology domain (PH domain)/Phosphotyrosine-binding domain (PTB)"/>
    <property type="match status" value="1"/>
</dbReference>
<feature type="domain" description="FERM" evidence="3">
    <location>
        <begin position="85"/>
        <end position="411"/>
    </location>
</feature>
<feature type="transmembrane region" description="Helical" evidence="2">
    <location>
        <begin position="75"/>
        <end position="98"/>
    </location>
</feature>
<dbReference type="InterPro" id="IPR014352">
    <property type="entry name" value="FERM/acyl-CoA-bd_prot_sf"/>
</dbReference>
<dbReference type="PANTHER" id="PTHR13283:SF10">
    <property type="entry name" value="FERM DOMAIN-CONTAINING PROTEIN 8"/>
    <property type="match status" value="1"/>
</dbReference>
<proteinExistence type="predicted"/>
<dbReference type="InterPro" id="IPR051594">
    <property type="entry name" value="KRIT1/FRMD8"/>
</dbReference>
<dbReference type="AlphaFoldDB" id="A0A7R9P0J3"/>
<evidence type="ECO:0000259" key="3">
    <source>
        <dbReference type="PROSITE" id="PS50057"/>
    </source>
</evidence>
<dbReference type="InterPro" id="IPR035963">
    <property type="entry name" value="FERM_2"/>
</dbReference>
<dbReference type="GO" id="GO:0005886">
    <property type="term" value="C:plasma membrane"/>
    <property type="evidence" value="ECO:0007669"/>
    <property type="project" value="TreeGrafter"/>
</dbReference>
<feature type="transmembrane region" description="Helical" evidence="2">
    <location>
        <begin position="110"/>
        <end position="133"/>
    </location>
</feature>
<dbReference type="InterPro" id="IPR011993">
    <property type="entry name" value="PH-like_dom_sf"/>
</dbReference>
<evidence type="ECO:0000313" key="4">
    <source>
        <dbReference type="EMBL" id="CAD7462978.1"/>
    </source>
</evidence>
<keyword evidence="2" id="KW-1133">Transmembrane helix</keyword>
<dbReference type="SUPFAM" id="SSF47031">
    <property type="entry name" value="Second domain of FERM"/>
    <property type="match status" value="1"/>
</dbReference>
<organism evidence="4">
    <name type="scientific">Timema tahoe</name>
    <dbReference type="NCBI Taxonomy" id="61484"/>
    <lineage>
        <taxon>Eukaryota</taxon>
        <taxon>Metazoa</taxon>
        <taxon>Ecdysozoa</taxon>
        <taxon>Arthropoda</taxon>
        <taxon>Hexapoda</taxon>
        <taxon>Insecta</taxon>
        <taxon>Pterygota</taxon>
        <taxon>Neoptera</taxon>
        <taxon>Polyneoptera</taxon>
        <taxon>Phasmatodea</taxon>
        <taxon>Timematodea</taxon>
        <taxon>Timematoidea</taxon>
        <taxon>Timematidae</taxon>
        <taxon>Timema</taxon>
    </lineage>
</organism>
<reference evidence="4" key="1">
    <citation type="submission" date="2020-11" db="EMBL/GenBank/DDBJ databases">
        <authorList>
            <person name="Tran Van P."/>
        </authorList>
    </citation>
    <scope>NUCLEOTIDE SEQUENCE</scope>
</reference>
<dbReference type="PANTHER" id="PTHR13283">
    <property type="entry name" value="KREV INTERACTION TRAPPED 1-RELATED"/>
    <property type="match status" value="1"/>
</dbReference>
<sequence>MAVSVLHFEESTCIVCLELQLKPHHKPYEIRRSWSKLLTLYGNGTESRMEKDEPILSYQRNVFFSKRDEEKINSVLYVTTSVLYVTTSVLYVTSSVLYVTSSVLYVTTSVLYITTSVLYVTSSVLYVTTSVLYVTTSVLYVTTSVLYITTSVLYVTSSVLYVTSSVLYVTTSVLDLKLLELLYEEARHNILEGRYPCEVSHYIMLGGIQASIELGPYNPHVHTTQFFREQQHKFLPAHVSHSNWSWLRISSKNSPEVRLLEQFKRIPSSTPVRKLVRKYLEFCWSLPYYGGAFFQGQIEQPVRGLTSLITHQDVPVLVAINAHGVYIIDDIQCAVMMDTLITVFVEDLKQKTTTYTDETERPVYDTSTDSDDTHVPLTMVNRRELPQACLSNKLSKLTLATFDEDGKLSFS</sequence>
<evidence type="ECO:0000256" key="2">
    <source>
        <dbReference type="SAM" id="Phobius"/>
    </source>
</evidence>
<name>A0A7R9P0J3_9NEOP</name>
<feature type="transmembrane region" description="Helical" evidence="2">
    <location>
        <begin position="145"/>
        <end position="169"/>
    </location>
</feature>
<dbReference type="InterPro" id="IPR019748">
    <property type="entry name" value="FERM_central"/>
</dbReference>
<dbReference type="GO" id="GO:0090090">
    <property type="term" value="P:negative regulation of canonical Wnt signaling pathway"/>
    <property type="evidence" value="ECO:0007669"/>
    <property type="project" value="TreeGrafter"/>
</dbReference>
<dbReference type="PROSITE" id="PS50057">
    <property type="entry name" value="FERM_3"/>
    <property type="match status" value="1"/>
</dbReference>